<comment type="caution">
    <text evidence="1">The sequence shown here is derived from an EMBL/GenBank/DDBJ whole genome shotgun (WGS) entry which is preliminary data.</text>
</comment>
<evidence type="ECO:0000313" key="2">
    <source>
        <dbReference type="Proteomes" id="UP001054837"/>
    </source>
</evidence>
<reference evidence="1 2" key="1">
    <citation type="submission" date="2021-06" db="EMBL/GenBank/DDBJ databases">
        <title>Caerostris darwini draft genome.</title>
        <authorList>
            <person name="Kono N."/>
            <person name="Arakawa K."/>
        </authorList>
    </citation>
    <scope>NUCLEOTIDE SEQUENCE [LARGE SCALE GENOMIC DNA]</scope>
</reference>
<sequence length="107" mass="12361">MEIGFTNHFSPLSNISEFRTLKEQQARSTIQFIKIPASAHANSNRPRPIFAAEYSLLHISFPCSNRKRQLMTIPRCYVFSVADKPNPGIEHLQKLLHRKKKKEVNQS</sequence>
<keyword evidence="2" id="KW-1185">Reference proteome</keyword>
<name>A0AAV4TGB5_9ARAC</name>
<dbReference type="AlphaFoldDB" id="A0AAV4TGB5"/>
<accession>A0AAV4TGB5</accession>
<proteinExistence type="predicted"/>
<dbReference type="Proteomes" id="UP001054837">
    <property type="component" value="Unassembled WGS sequence"/>
</dbReference>
<protein>
    <submittedName>
        <fullName evidence="1">Uncharacterized protein</fullName>
    </submittedName>
</protein>
<dbReference type="EMBL" id="BPLQ01009398">
    <property type="protein sequence ID" value="GIY43805.1"/>
    <property type="molecule type" value="Genomic_DNA"/>
</dbReference>
<gene>
    <name evidence="1" type="ORF">CDAR_561151</name>
</gene>
<evidence type="ECO:0000313" key="1">
    <source>
        <dbReference type="EMBL" id="GIY43805.1"/>
    </source>
</evidence>
<organism evidence="1 2">
    <name type="scientific">Caerostris darwini</name>
    <dbReference type="NCBI Taxonomy" id="1538125"/>
    <lineage>
        <taxon>Eukaryota</taxon>
        <taxon>Metazoa</taxon>
        <taxon>Ecdysozoa</taxon>
        <taxon>Arthropoda</taxon>
        <taxon>Chelicerata</taxon>
        <taxon>Arachnida</taxon>
        <taxon>Araneae</taxon>
        <taxon>Araneomorphae</taxon>
        <taxon>Entelegynae</taxon>
        <taxon>Araneoidea</taxon>
        <taxon>Araneidae</taxon>
        <taxon>Caerostris</taxon>
    </lineage>
</organism>